<evidence type="ECO:0008006" key="4">
    <source>
        <dbReference type="Google" id="ProtNLM"/>
    </source>
</evidence>
<feature type="region of interest" description="Disordered" evidence="1">
    <location>
        <begin position="212"/>
        <end position="255"/>
    </location>
</feature>
<feature type="compositionally biased region" description="Polar residues" evidence="1">
    <location>
        <begin position="219"/>
        <end position="229"/>
    </location>
</feature>
<accession>A0A286A8K8</accession>
<evidence type="ECO:0000313" key="3">
    <source>
        <dbReference type="Proteomes" id="UP000219335"/>
    </source>
</evidence>
<name>A0A286A8K8_9PROT</name>
<dbReference type="PANTHER" id="PTHR31360">
    <property type="match status" value="1"/>
</dbReference>
<dbReference type="PANTHER" id="PTHR31360:SF0">
    <property type="entry name" value="OIL BODY-ASSOCIATED PROTEIN 1B"/>
    <property type="match status" value="1"/>
</dbReference>
<proteinExistence type="predicted"/>
<dbReference type="RefSeq" id="WP_097104798.1">
    <property type="nucleotide sequence ID" value="NZ_OCMU01000001.1"/>
</dbReference>
<dbReference type="InterPro" id="IPR010686">
    <property type="entry name" value="OBAP-like"/>
</dbReference>
<dbReference type="Pfam" id="PF06884">
    <property type="entry name" value="DUF1264"/>
    <property type="match status" value="1"/>
</dbReference>
<evidence type="ECO:0000256" key="1">
    <source>
        <dbReference type="SAM" id="MobiDB-lite"/>
    </source>
</evidence>
<dbReference type="AlphaFoldDB" id="A0A286A8K8"/>
<gene>
    <name evidence="2" type="ORF">SAMN06297164_1541</name>
</gene>
<sequence>MKFNLVIFVLVIVVVLLGCTNSVPPPLQPDGNEKSPITKVLEIGASIFQSVSPAESMNIYLVGFHAAKDNPSHQMEAHHFCRQVNEDFAQCSLFDGNTEQANLIGIEYIISEMLFESLPEKEKEYWHPHNFEILSGQLIAPNIPDIAEKELMKGKMNSYGKTWHVWNSAPFGKTGDKLPLGEPVLEWSFNSEGEEMEGLIEQRDQKLNVSTLKKRQNRSDLTSLSNPQSGVDAMKNKFTNPTTPFPGIRDKLSEQ</sequence>
<protein>
    <recommendedName>
        <fullName evidence="4">Outer membrane or secreted lipoprotein</fullName>
    </recommendedName>
</protein>
<reference evidence="2 3" key="1">
    <citation type="submission" date="2017-09" db="EMBL/GenBank/DDBJ databases">
        <authorList>
            <person name="Ehlers B."/>
            <person name="Leendertz F.H."/>
        </authorList>
    </citation>
    <scope>NUCLEOTIDE SEQUENCE [LARGE SCALE GENOMIC DNA]</scope>
    <source>
        <strain evidence="2 3">Nm42</strain>
    </source>
</reference>
<organism evidence="2 3">
    <name type="scientific">Nitrosomonas ureae</name>
    <dbReference type="NCBI Taxonomy" id="44577"/>
    <lineage>
        <taxon>Bacteria</taxon>
        <taxon>Pseudomonadati</taxon>
        <taxon>Pseudomonadota</taxon>
        <taxon>Betaproteobacteria</taxon>
        <taxon>Nitrosomonadales</taxon>
        <taxon>Nitrosomonadaceae</taxon>
        <taxon>Nitrosomonas</taxon>
    </lineage>
</organism>
<evidence type="ECO:0000313" key="2">
    <source>
        <dbReference type="EMBL" id="SOD18191.1"/>
    </source>
</evidence>
<dbReference type="PROSITE" id="PS51257">
    <property type="entry name" value="PROKAR_LIPOPROTEIN"/>
    <property type="match status" value="1"/>
</dbReference>
<dbReference type="Proteomes" id="UP000219335">
    <property type="component" value="Unassembled WGS sequence"/>
</dbReference>
<dbReference type="EMBL" id="OCMU01000001">
    <property type="protein sequence ID" value="SOD18191.1"/>
    <property type="molecule type" value="Genomic_DNA"/>
</dbReference>